<proteinExistence type="predicted"/>
<accession>A0A0K2GB90</accession>
<name>A0A0K2GB90_NITMO</name>
<dbReference type="PATRIC" id="fig|42253.5.peg.1764"/>
<evidence type="ECO:0000256" key="2">
    <source>
        <dbReference type="SAM" id="Phobius"/>
    </source>
</evidence>
<organism evidence="4 5">
    <name type="scientific">Nitrospira moscoviensis</name>
    <dbReference type="NCBI Taxonomy" id="42253"/>
    <lineage>
        <taxon>Bacteria</taxon>
        <taxon>Pseudomonadati</taxon>
        <taxon>Nitrospirota</taxon>
        <taxon>Nitrospiria</taxon>
        <taxon>Nitrospirales</taxon>
        <taxon>Nitrospiraceae</taxon>
        <taxon>Nitrospira</taxon>
    </lineage>
</organism>
<evidence type="ECO:0000313" key="4">
    <source>
        <dbReference type="EMBL" id="ALA58215.1"/>
    </source>
</evidence>
<feature type="transmembrane region" description="Helical" evidence="2">
    <location>
        <begin position="175"/>
        <end position="192"/>
    </location>
</feature>
<feature type="transmembrane region" description="Helical" evidence="2">
    <location>
        <begin position="34"/>
        <end position="53"/>
    </location>
</feature>
<reference evidence="4 5" key="1">
    <citation type="journal article" date="2015" name="Proc. Natl. Acad. Sci. U.S.A.">
        <title>Expanded metabolic versatility of ubiquitous nitrite-oxidizing bacteria from the genus Nitrospira.</title>
        <authorList>
            <person name="Koch H."/>
            <person name="Lucker S."/>
            <person name="Albertsen M."/>
            <person name="Kitzinger K."/>
            <person name="Herbold C."/>
            <person name="Spieck E."/>
            <person name="Nielsen P.H."/>
            <person name="Wagner M."/>
            <person name="Daims H."/>
        </authorList>
    </citation>
    <scope>NUCLEOTIDE SEQUENCE [LARGE SCALE GENOMIC DNA]</scope>
    <source>
        <strain evidence="4 5">NSP M-1</strain>
    </source>
</reference>
<feature type="region of interest" description="Disordered" evidence="1">
    <location>
        <begin position="1"/>
        <end position="21"/>
    </location>
</feature>
<keyword evidence="5" id="KW-1185">Reference proteome</keyword>
<sequence>MKGESHMSAAPSEAFTLTGDDPAAGRERRWAPPFFHETVLLAGVVLYAARYWLYWDRFVEGTMDEAIWIPLAMKWNDATIFAQDPFVPVVLPFFPVAYTWLMASMLTLWPDPGTVLLLSSSALLAIYAAGVYWLARLIVEHRLAALLIAFVSLRVNVDLSGTGWGIYLGNAMPRAFLFAATPWIGGLFIQRVRSAARLAWVGVALGVVGNLHPLSALHLYLLMTGAILLTEGPDTRLSRWSSFTGGLAVGILPYLLQWAQVRDVTPLRMEILRFRADVQSFPQWDVIIRHLLSSYLPPCLIAAVGWRCLRSPQDRDRAEASIRLALVAVTCTALGPLLAWLVPRLFAVHLLRMSGYVFLLCLLLSGFVVRELLRRGTGMMTAAGYGLAVVLFLTAGGGRIGEMVQWATGTSSKTMTALGADVGAREGGETDKQAFLDLCRWARSQTDRDALFLAPPKRFASFRIYAERALFVTFKDGAVTVFSGRSAEDWYERYREAARLYQAFQPDAVIALSQRHGIGYVVQESTRRAVDLPVVYENHRYRVYRVPAPERA</sequence>
<dbReference type="EMBL" id="CP011801">
    <property type="protein sequence ID" value="ALA58215.1"/>
    <property type="molecule type" value="Genomic_DNA"/>
</dbReference>
<feature type="transmembrane region" description="Helical" evidence="2">
    <location>
        <begin position="353"/>
        <end position="373"/>
    </location>
</feature>
<keyword evidence="2" id="KW-0472">Membrane</keyword>
<feature type="transmembrane region" description="Helical" evidence="2">
    <location>
        <begin position="198"/>
        <end position="228"/>
    </location>
</feature>
<evidence type="ECO:0000256" key="1">
    <source>
        <dbReference type="SAM" id="MobiDB-lite"/>
    </source>
</evidence>
<dbReference type="Pfam" id="PF20604">
    <property type="entry name" value="DUF6798"/>
    <property type="match status" value="1"/>
</dbReference>
<evidence type="ECO:0000313" key="5">
    <source>
        <dbReference type="Proteomes" id="UP000069205"/>
    </source>
</evidence>
<dbReference type="InterPro" id="IPR046477">
    <property type="entry name" value="DUF6798"/>
</dbReference>
<feature type="transmembrane region" description="Helical" evidence="2">
    <location>
        <begin position="321"/>
        <end position="341"/>
    </location>
</feature>
<evidence type="ECO:0000259" key="3">
    <source>
        <dbReference type="Pfam" id="PF20604"/>
    </source>
</evidence>
<keyword evidence="2" id="KW-1133">Transmembrane helix</keyword>
<dbReference type="Proteomes" id="UP000069205">
    <property type="component" value="Chromosome"/>
</dbReference>
<feature type="transmembrane region" description="Helical" evidence="2">
    <location>
        <begin position="115"/>
        <end position="135"/>
    </location>
</feature>
<keyword evidence="2" id="KW-0812">Transmembrane</keyword>
<feature type="domain" description="DUF6798" evidence="3">
    <location>
        <begin position="434"/>
        <end position="496"/>
    </location>
</feature>
<gene>
    <name evidence="4" type="ORF">NITMOv2_1795</name>
</gene>
<protein>
    <recommendedName>
        <fullName evidence="3">DUF6798 domain-containing protein</fullName>
    </recommendedName>
</protein>
<dbReference type="AlphaFoldDB" id="A0A0K2GB90"/>
<feature type="transmembrane region" description="Helical" evidence="2">
    <location>
        <begin position="240"/>
        <end position="259"/>
    </location>
</feature>
<dbReference type="STRING" id="42253.NITMOv2_1795"/>
<feature type="transmembrane region" description="Helical" evidence="2">
    <location>
        <begin position="85"/>
        <end position="103"/>
    </location>
</feature>
<dbReference type="KEGG" id="nmv:NITMOv2_1795"/>